<accession>A0A1Y1S290</accession>
<protein>
    <submittedName>
        <fullName evidence="5">Menaquinone biosynthesis decarboxylase</fullName>
    </submittedName>
</protein>
<dbReference type="GO" id="GO:0005829">
    <property type="term" value="C:cytosol"/>
    <property type="evidence" value="ECO:0007669"/>
    <property type="project" value="TreeGrafter"/>
</dbReference>
<dbReference type="InterPro" id="IPR002830">
    <property type="entry name" value="UbiD"/>
</dbReference>
<dbReference type="AlphaFoldDB" id="A0A1Y1S290"/>
<dbReference type="Pfam" id="PF01977">
    <property type="entry name" value="UbiD"/>
    <property type="match status" value="1"/>
</dbReference>
<dbReference type="GO" id="GO:0008694">
    <property type="term" value="F:4-hydroxy-3-polyprenylbenzoate decarboxylase activity"/>
    <property type="evidence" value="ECO:0007669"/>
    <property type="project" value="TreeGrafter"/>
</dbReference>
<gene>
    <name evidence="5" type="ORF">B4O97_04590</name>
</gene>
<evidence type="ECO:0000259" key="3">
    <source>
        <dbReference type="Pfam" id="PF20695"/>
    </source>
</evidence>
<evidence type="ECO:0000313" key="5">
    <source>
        <dbReference type="EMBL" id="ORC36907.1"/>
    </source>
</evidence>
<dbReference type="SUPFAM" id="SSF50475">
    <property type="entry name" value="FMN-binding split barrel"/>
    <property type="match status" value="1"/>
</dbReference>
<dbReference type="STRING" id="1963862.B4O97_04590"/>
<dbReference type="Gene3D" id="3.40.1670.10">
    <property type="entry name" value="UbiD C-terminal domain-like"/>
    <property type="match status" value="1"/>
</dbReference>
<dbReference type="EMBL" id="MWQY01000004">
    <property type="protein sequence ID" value="ORC36907.1"/>
    <property type="molecule type" value="Genomic_DNA"/>
</dbReference>
<dbReference type="RefSeq" id="WP_083048759.1">
    <property type="nucleotide sequence ID" value="NZ_MWQY01000004.1"/>
</dbReference>
<comment type="similarity">
    <text evidence="1">Belongs to the UbiD family.</text>
</comment>
<comment type="caution">
    <text evidence="5">The sequence shown here is derived from an EMBL/GenBank/DDBJ whole genome shotgun (WGS) entry which is preliminary data.</text>
</comment>
<feature type="domain" description="3-octaprenyl-4-hydroxybenzoate carboxy-lyase-like C-terminal" evidence="4">
    <location>
        <begin position="322"/>
        <end position="445"/>
    </location>
</feature>
<dbReference type="NCBIfam" id="TIGR00148">
    <property type="entry name" value="UbiD family decarboxylase"/>
    <property type="match status" value="1"/>
</dbReference>
<reference evidence="5 6" key="1">
    <citation type="submission" date="2017-03" db="EMBL/GenBank/DDBJ databases">
        <title>Draft Genome sequence of Marispirochaeta sp. strain JC444.</title>
        <authorList>
            <person name="Shivani Y."/>
            <person name="Subhash Y."/>
            <person name="Sasikala C."/>
            <person name="Ramana C."/>
        </authorList>
    </citation>
    <scope>NUCLEOTIDE SEQUENCE [LARGE SCALE GENOMIC DNA]</scope>
    <source>
        <strain evidence="5 6">JC444</strain>
    </source>
</reference>
<sequence length="482" mass="54782">MAYKNIQEFMKLLESRGELKRIHAEVDPYLEITEICDRVSKSGGPALLFEKVKGSQFPVLINAFGSYERMALALGAKSLEEKAGELEELMDWGFSQARKLDIASFFPKLKWARLFFPSRVNKAPCQEIVDYDPDLTKLPVLTCWPGDGGPFFTLPMVFTIDPDTGNQNMGMYRMQRFDKTSTGMHWHHHKDGAHYFQKYRKRGEKMPVAVAFGDDPAVTYAATAPLPEGISELFFAGYLRGKPVETVKCLTCDIQVPANAEFVLEGYVDPAEALRKEGPFGDHTGYYSLCDDYPVFHVTCITRKKKPVYPATIVGQPPMEDCYMAKATERIFLPLLKRMAPEIQDMNLPLEGVFHNCAIISIEKRYPGQVHKVLNMLWGLGQMMYTKMIIVVDADVDVQNLSTVMWKVFNNIDAQRDLIFSQGPLDTLDHASPRPRFGTRLGVDATRKGPLDGHEREWPDDIVMSDEIVRRVDERWKEFGLD</sequence>
<evidence type="ECO:0000259" key="4">
    <source>
        <dbReference type="Pfam" id="PF20696"/>
    </source>
</evidence>
<keyword evidence="6" id="KW-1185">Reference proteome</keyword>
<dbReference type="Pfam" id="PF20695">
    <property type="entry name" value="UbiD_N"/>
    <property type="match status" value="1"/>
</dbReference>
<dbReference type="Gene3D" id="1.20.5.570">
    <property type="entry name" value="Single helix bin"/>
    <property type="match status" value="1"/>
</dbReference>
<dbReference type="GO" id="GO:0006744">
    <property type="term" value="P:ubiquinone biosynthetic process"/>
    <property type="evidence" value="ECO:0007669"/>
    <property type="project" value="TreeGrafter"/>
</dbReference>
<dbReference type="InterPro" id="IPR049381">
    <property type="entry name" value="UbiD-like_C"/>
</dbReference>
<evidence type="ECO:0000259" key="2">
    <source>
        <dbReference type="Pfam" id="PF01977"/>
    </source>
</evidence>
<evidence type="ECO:0000256" key="1">
    <source>
        <dbReference type="ARBA" id="ARBA00010021"/>
    </source>
</evidence>
<dbReference type="Proteomes" id="UP000192343">
    <property type="component" value="Unassembled WGS sequence"/>
</dbReference>
<dbReference type="SUPFAM" id="SSF143968">
    <property type="entry name" value="UbiD C-terminal domain-like"/>
    <property type="match status" value="1"/>
</dbReference>
<organism evidence="5 6">
    <name type="scientific">Marispirochaeta aestuarii</name>
    <dbReference type="NCBI Taxonomy" id="1963862"/>
    <lineage>
        <taxon>Bacteria</taxon>
        <taxon>Pseudomonadati</taxon>
        <taxon>Spirochaetota</taxon>
        <taxon>Spirochaetia</taxon>
        <taxon>Spirochaetales</taxon>
        <taxon>Spirochaetaceae</taxon>
        <taxon>Marispirochaeta</taxon>
    </lineage>
</organism>
<dbReference type="InterPro" id="IPR049383">
    <property type="entry name" value="UbiD-like_N"/>
</dbReference>
<feature type="domain" description="3-octaprenyl-4-hydroxybenzoate carboxy-lyase-like N-terminal" evidence="3">
    <location>
        <begin position="11"/>
        <end position="79"/>
    </location>
</feature>
<dbReference type="NCBIfam" id="TIGR03701">
    <property type="entry name" value="mena_SCO4490"/>
    <property type="match status" value="1"/>
</dbReference>
<dbReference type="PANTHER" id="PTHR30108">
    <property type="entry name" value="3-OCTAPRENYL-4-HYDROXYBENZOATE CARBOXY-LYASE-RELATED"/>
    <property type="match status" value="1"/>
</dbReference>
<dbReference type="InterPro" id="IPR022390">
    <property type="entry name" value="HBDC"/>
</dbReference>
<dbReference type="Pfam" id="PF20696">
    <property type="entry name" value="UbiD_C"/>
    <property type="match status" value="1"/>
</dbReference>
<dbReference type="PANTHER" id="PTHR30108:SF17">
    <property type="entry name" value="FERULIC ACID DECARBOXYLASE 1"/>
    <property type="match status" value="1"/>
</dbReference>
<evidence type="ECO:0000313" key="6">
    <source>
        <dbReference type="Proteomes" id="UP000192343"/>
    </source>
</evidence>
<feature type="domain" description="3-octaprenyl-4-hydroxybenzoate carboxy-lyase-like Rift-related" evidence="2">
    <location>
        <begin position="120"/>
        <end position="317"/>
    </location>
</feature>
<proteinExistence type="inferred from homology"/>
<dbReference type="OrthoDB" id="9809841at2"/>
<name>A0A1Y1S290_9SPIO</name>
<dbReference type="InterPro" id="IPR048304">
    <property type="entry name" value="UbiD_Rift_dom"/>
</dbReference>